<dbReference type="InterPro" id="IPR029000">
    <property type="entry name" value="Cyclophilin-like_dom_sf"/>
</dbReference>
<reference evidence="5 6" key="1">
    <citation type="journal article" date="2019" name="Int. J. Syst. Evol. Microbiol.">
        <title>The Global Catalogue of Microorganisms (GCM) 10K type strain sequencing project: providing services to taxonomists for standard genome sequencing and annotation.</title>
        <authorList>
            <consortium name="The Broad Institute Genomics Platform"/>
            <consortium name="The Broad Institute Genome Sequencing Center for Infectious Disease"/>
            <person name="Wu L."/>
            <person name="Ma J."/>
        </authorList>
    </citation>
    <scope>NUCLEOTIDE SEQUENCE [LARGE SCALE GENOMIC DNA]</scope>
    <source>
        <strain evidence="5 6">JCM 14232</strain>
    </source>
</reference>
<evidence type="ECO:0000256" key="1">
    <source>
        <dbReference type="ARBA" id="ARBA00022741"/>
    </source>
</evidence>
<evidence type="ECO:0000313" key="5">
    <source>
        <dbReference type="EMBL" id="GAA0473686.1"/>
    </source>
</evidence>
<dbReference type="SMART" id="SM00797">
    <property type="entry name" value="AHS2"/>
    <property type="match status" value="1"/>
</dbReference>
<dbReference type="SUPFAM" id="SSF50891">
    <property type="entry name" value="Cyclophilin-like"/>
    <property type="match status" value="1"/>
</dbReference>
<keyword evidence="1" id="KW-0547">Nucleotide-binding</keyword>
<organism evidence="5 6">
    <name type="scientific">Alkalibacterium indicireducens</name>
    <dbReference type="NCBI Taxonomy" id="398758"/>
    <lineage>
        <taxon>Bacteria</taxon>
        <taxon>Bacillati</taxon>
        <taxon>Bacillota</taxon>
        <taxon>Bacilli</taxon>
        <taxon>Lactobacillales</taxon>
        <taxon>Carnobacteriaceae</taxon>
        <taxon>Alkalibacterium</taxon>
    </lineage>
</organism>
<sequence>MGGIFSYIAFAGGLDIPKVMDSYSTSTRFSIGGFDGRALEEGDYLESKATDISFKRMAGRRVHSLTESRSSGPVNIRVIPSSEQPALTNVIRDSFYTQKYTISSKSDRMGYRLAGKRIDMAEQHSVISEGTVWGDIQVPPDGQPIILMADRQTTGGYPVIGTVCSVDRSKLVQCSPGTEIQFTQINVEEAQTLFKKQKNWFKQQQERLNDLALKSKQSGEVSGVLARNKIDDLINIIKDSSFTQFSYSDKQIKLDIDHQSVMVQEKESTNQPEDQ</sequence>
<keyword evidence="2" id="KW-0378">Hydrolase</keyword>
<protein>
    <recommendedName>
        <fullName evidence="4">Carboxyltransferase domain-containing protein</fullName>
    </recommendedName>
</protein>
<dbReference type="Pfam" id="PF02626">
    <property type="entry name" value="CT_A_B"/>
    <property type="match status" value="1"/>
</dbReference>
<keyword evidence="3" id="KW-0067">ATP-binding</keyword>
<gene>
    <name evidence="5" type="ORF">GCM10008936_00700</name>
</gene>
<dbReference type="InterPro" id="IPR003778">
    <property type="entry name" value="CT_A_B"/>
</dbReference>
<dbReference type="EMBL" id="BAAADA010000003">
    <property type="protein sequence ID" value="GAA0473686.1"/>
    <property type="molecule type" value="Genomic_DNA"/>
</dbReference>
<evidence type="ECO:0000313" key="6">
    <source>
        <dbReference type="Proteomes" id="UP001410648"/>
    </source>
</evidence>
<dbReference type="Gene3D" id="2.40.100.10">
    <property type="entry name" value="Cyclophilin-like"/>
    <property type="match status" value="1"/>
</dbReference>
<accession>A0ABN1ADH3</accession>
<evidence type="ECO:0000256" key="2">
    <source>
        <dbReference type="ARBA" id="ARBA00022801"/>
    </source>
</evidence>
<dbReference type="Proteomes" id="UP001410648">
    <property type="component" value="Unassembled WGS sequence"/>
</dbReference>
<proteinExistence type="predicted"/>
<keyword evidence="6" id="KW-1185">Reference proteome</keyword>
<dbReference type="PANTHER" id="PTHR43309:SF5">
    <property type="entry name" value="5-OXOPROLINASE SUBUNIT C"/>
    <property type="match status" value="1"/>
</dbReference>
<comment type="caution">
    <text evidence="5">The sequence shown here is derived from an EMBL/GenBank/DDBJ whole genome shotgun (WGS) entry which is preliminary data.</text>
</comment>
<name>A0ABN1ADH3_9LACT</name>
<evidence type="ECO:0000259" key="4">
    <source>
        <dbReference type="SMART" id="SM00797"/>
    </source>
</evidence>
<evidence type="ECO:0000256" key="3">
    <source>
        <dbReference type="ARBA" id="ARBA00022840"/>
    </source>
</evidence>
<dbReference type="PANTHER" id="PTHR43309">
    <property type="entry name" value="5-OXOPROLINASE SUBUNIT C"/>
    <property type="match status" value="1"/>
</dbReference>
<feature type="domain" description="Carboxyltransferase" evidence="4">
    <location>
        <begin position="2"/>
        <end position="200"/>
    </location>
</feature>
<dbReference type="InterPro" id="IPR052708">
    <property type="entry name" value="PxpC"/>
</dbReference>